<feature type="compositionally biased region" description="Low complexity" evidence="1">
    <location>
        <begin position="24"/>
        <end position="34"/>
    </location>
</feature>
<feature type="compositionally biased region" description="Low complexity" evidence="1">
    <location>
        <begin position="41"/>
        <end position="53"/>
    </location>
</feature>
<dbReference type="RefSeq" id="WP_141195842.1">
    <property type="nucleotide sequence ID" value="NZ_CP041186.1"/>
</dbReference>
<proteinExistence type="predicted"/>
<dbReference type="EMBL" id="CP041186">
    <property type="protein sequence ID" value="QDG49343.1"/>
    <property type="molecule type" value="Genomic_DNA"/>
</dbReference>
<accession>A0A4Y6PM89</accession>
<feature type="region of interest" description="Disordered" evidence="1">
    <location>
        <begin position="24"/>
        <end position="68"/>
    </location>
</feature>
<evidence type="ECO:0000256" key="1">
    <source>
        <dbReference type="SAM" id="MobiDB-lite"/>
    </source>
</evidence>
<dbReference type="AlphaFoldDB" id="A0A4Y6PM89"/>
<name>A0A4Y6PM89_PERCE</name>
<keyword evidence="3" id="KW-1185">Reference proteome</keyword>
<dbReference type="Proteomes" id="UP000315995">
    <property type="component" value="Chromosome"/>
</dbReference>
<evidence type="ECO:0000313" key="2">
    <source>
        <dbReference type="EMBL" id="QDG49343.1"/>
    </source>
</evidence>
<reference evidence="2 3" key="1">
    <citation type="submission" date="2019-06" db="EMBL/GenBank/DDBJ databases">
        <title>Persicimonas caeni gen. nov., sp. nov., a predatory bacterium isolated from solar saltern.</title>
        <authorList>
            <person name="Wang S."/>
        </authorList>
    </citation>
    <scope>NUCLEOTIDE SEQUENCE [LARGE SCALE GENOMIC DNA]</scope>
    <source>
        <strain evidence="2 3">YN101</strain>
    </source>
</reference>
<gene>
    <name evidence="2" type="ORF">FIV42_00905</name>
</gene>
<protein>
    <submittedName>
        <fullName evidence="2">Uncharacterized protein</fullName>
    </submittedName>
</protein>
<sequence length="185" mass="19721">MMSSRPSTPLLTIALAALLTVGCSDPDSGSSSGSDAEHADSSSSDTGSTLSDIDFPDTEPSSESVGIHADVDGASQSFVYYSVTKEDGNMVLWANGAGGDWELTLPDVQEGTYNCGETTTIEHFNTYHQADFIAGTQGSCTIQITEVRTGRIVSIFGRFVADLVNIEDPSQHLPVSANFYFDYQQ</sequence>
<dbReference type="PROSITE" id="PS51257">
    <property type="entry name" value="PROKAR_LIPOPROTEIN"/>
    <property type="match status" value="1"/>
</dbReference>
<evidence type="ECO:0000313" key="3">
    <source>
        <dbReference type="Proteomes" id="UP000315995"/>
    </source>
</evidence>
<organism evidence="2 3">
    <name type="scientific">Persicimonas caeni</name>
    <dbReference type="NCBI Taxonomy" id="2292766"/>
    <lineage>
        <taxon>Bacteria</taxon>
        <taxon>Deltaproteobacteria</taxon>
        <taxon>Bradymonadales</taxon>
        <taxon>Bradymonadaceae</taxon>
        <taxon>Persicimonas</taxon>
    </lineage>
</organism>
<accession>A0A5B8XYS5</accession>